<comment type="caution">
    <text evidence="1">The sequence shown here is derived from an EMBL/GenBank/DDBJ whole genome shotgun (WGS) entry which is preliminary data.</text>
</comment>
<gene>
    <name evidence="1" type="ORF">BU25DRAFT_416561</name>
</gene>
<name>A0ACB6SIY2_9PLEO</name>
<keyword evidence="2" id="KW-1185">Reference proteome</keyword>
<evidence type="ECO:0000313" key="1">
    <source>
        <dbReference type="EMBL" id="KAF2633324.1"/>
    </source>
</evidence>
<dbReference type="EMBL" id="MU006701">
    <property type="protein sequence ID" value="KAF2633324.1"/>
    <property type="molecule type" value="Genomic_DNA"/>
</dbReference>
<reference evidence="1" key="1">
    <citation type="journal article" date="2020" name="Stud. Mycol.">
        <title>101 Dothideomycetes genomes: a test case for predicting lifestyles and emergence of pathogens.</title>
        <authorList>
            <person name="Haridas S."/>
            <person name="Albert R."/>
            <person name="Binder M."/>
            <person name="Bloem J."/>
            <person name="Labutti K."/>
            <person name="Salamov A."/>
            <person name="Andreopoulos B."/>
            <person name="Baker S."/>
            <person name="Barry K."/>
            <person name="Bills G."/>
            <person name="Bluhm B."/>
            <person name="Cannon C."/>
            <person name="Castanera R."/>
            <person name="Culley D."/>
            <person name="Daum C."/>
            <person name="Ezra D."/>
            <person name="Gonzalez J."/>
            <person name="Henrissat B."/>
            <person name="Kuo A."/>
            <person name="Liang C."/>
            <person name="Lipzen A."/>
            <person name="Lutzoni F."/>
            <person name="Magnuson J."/>
            <person name="Mondo S."/>
            <person name="Nolan M."/>
            <person name="Ohm R."/>
            <person name="Pangilinan J."/>
            <person name="Park H.-J."/>
            <person name="Ramirez L."/>
            <person name="Alfaro M."/>
            <person name="Sun H."/>
            <person name="Tritt A."/>
            <person name="Yoshinaga Y."/>
            <person name="Zwiers L.-H."/>
            <person name="Turgeon B."/>
            <person name="Goodwin S."/>
            <person name="Spatafora J."/>
            <person name="Crous P."/>
            <person name="Grigoriev I."/>
        </authorList>
    </citation>
    <scope>NUCLEOTIDE SEQUENCE</scope>
    <source>
        <strain evidence="1">CBS 525.71</strain>
    </source>
</reference>
<proteinExistence type="predicted"/>
<protein>
    <submittedName>
        <fullName evidence="1">Uncharacterized protein</fullName>
    </submittedName>
</protein>
<dbReference type="Proteomes" id="UP000799754">
    <property type="component" value="Unassembled WGS sequence"/>
</dbReference>
<accession>A0ACB6SIY2</accession>
<sequence length="702" mass="76123">MATASILFSQGIMTSLSLARPATNTAPIATMAPSAATASTVNSVHEWRASASRPVSSLSAMANAVTQFLFSQAQLPTSQSYYGAFFAGILTGMTGASALYAYLNRNKCDRAKGQLAIYHIIHFFQHRPDFEALLQDPQELLKQMEPEVMRMVDKHLTKNEADEVIKELKRTCEGYTGGEHSHKRFRENKHDTAKDRKGPHLTAAYSQSPYSQSPYSQSPYSQSLRGFLPEPDQPNIDDERTPKPRLTSAIKARISFGTEVPRSDSPMQDADHVNRDLLTSQRQLRFELERYRVVMDVDKVSSPLLHGPQHLFATPCSFAQRSAAHPPESNILVGHASTPTPALPKEDDGYESGCEDDTITVRNELVTLAVTEAPRLSAKAKGKRPMKSLKDKQHVKPPHPPQLGSFGLDYTNKDLYTSDSSSSSDGDEHDYTAPSWIAEAMAKTKAAPSNGRPIDTPRFMKRQPLPSHSTTVVRKLHGVKCSGTPLSPIAGSPPNVESVQAIEDTPIESENTLPFAYWSTGPVVTCSDSENETPDDPPAALVTTTVTPSSPSVPTSPFVATNPTQNVESLEPAGEAGGTQHINECSLSHDQEQFPPSPPSKKRKSLSPSLDGTPNGYPSPKRARSSPLHDIAASVSSGKGSPEQQPSPGRKSKTPSPVRALAAQPKLPETPKAQKVKKGSVAKTPGTRKTARQTAYNGTYPK</sequence>
<organism evidence="1 2">
    <name type="scientific">Macroventuria anomochaeta</name>
    <dbReference type="NCBI Taxonomy" id="301207"/>
    <lineage>
        <taxon>Eukaryota</taxon>
        <taxon>Fungi</taxon>
        <taxon>Dikarya</taxon>
        <taxon>Ascomycota</taxon>
        <taxon>Pezizomycotina</taxon>
        <taxon>Dothideomycetes</taxon>
        <taxon>Pleosporomycetidae</taxon>
        <taxon>Pleosporales</taxon>
        <taxon>Pleosporineae</taxon>
        <taxon>Didymellaceae</taxon>
        <taxon>Macroventuria</taxon>
    </lineage>
</organism>
<evidence type="ECO:0000313" key="2">
    <source>
        <dbReference type="Proteomes" id="UP000799754"/>
    </source>
</evidence>